<dbReference type="Pfam" id="PF02995">
    <property type="entry name" value="DUF229"/>
    <property type="match status" value="1"/>
</dbReference>
<dbReference type="STRING" id="29172.A0A0D8X5A7"/>
<evidence type="ECO:0000313" key="2">
    <source>
        <dbReference type="Proteomes" id="UP000053766"/>
    </source>
</evidence>
<keyword evidence="2" id="KW-1185">Reference proteome</keyword>
<accession>A0A0D8X5A7</accession>
<gene>
    <name evidence="1" type="ORF">DICVIV_14410</name>
</gene>
<evidence type="ECO:0000313" key="1">
    <source>
        <dbReference type="EMBL" id="KJH39705.1"/>
    </source>
</evidence>
<organism evidence="1 2">
    <name type="scientific">Dictyocaulus viviparus</name>
    <name type="common">Bovine lungworm</name>
    <dbReference type="NCBI Taxonomy" id="29172"/>
    <lineage>
        <taxon>Eukaryota</taxon>
        <taxon>Metazoa</taxon>
        <taxon>Ecdysozoa</taxon>
        <taxon>Nematoda</taxon>
        <taxon>Chromadorea</taxon>
        <taxon>Rhabditida</taxon>
        <taxon>Rhabditina</taxon>
        <taxon>Rhabditomorpha</taxon>
        <taxon>Strongyloidea</taxon>
        <taxon>Metastrongylidae</taxon>
        <taxon>Dictyocaulus</taxon>
    </lineage>
</organism>
<name>A0A0D8X5A7_DICVI</name>
<reference evidence="1 2" key="1">
    <citation type="submission" date="2013-11" db="EMBL/GenBank/DDBJ databases">
        <title>Draft genome of the bovine lungworm Dictyocaulus viviparus.</title>
        <authorList>
            <person name="Mitreva M."/>
        </authorList>
    </citation>
    <scope>NUCLEOTIDE SEQUENCE [LARGE SCALE GENOMIC DNA]</scope>
    <source>
        <strain evidence="1 2">HannoverDv2000</strain>
    </source>
</reference>
<protein>
    <submittedName>
        <fullName evidence="1">Uncharacterized protein</fullName>
    </submittedName>
</protein>
<sequence length="79" mass="9043">MPFSKGSSLLREWRGSRNCRTLPIPSEYCICQFDANNVMDVALEEKLGRFFAEKFNRLFLNNGLADKCQMQSYSSVGLL</sequence>
<dbReference type="OrthoDB" id="5855709at2759"/>
<proteinExistence type="predicted"/>
<dbReference type="EMBL" id="KN721470">
    <property type="protein sequence ID" value="KJH39705.1"/>
    <property type="molecule type" value="Genomic_DNA"/>
</dbReference>
<reference evidence="2" key="2">
    <citation type="journal article" date="2016" name="Sci. Rep.">
        <title>Dictyocaulus viviparus genome, variome and transcriptome elucidate lungworm biology and support future intervention.</title>
        <authorList>
            <person name="McNulty S.N."/>
            <person name="Strube C."/>
            <person name="Rosa B.A."/>
            <person name="Martin J.C."/>
            <person name="Tyagi R."/>
            <person name="Choi Y.J."/>
            <person name="Wang Q."/>
            <person name="Hallsworth Pepin K."/>
            <person name="Zhang X."/>
            <person name="Ozersky P."/>
            <person name="Wilson R.K."/>
            <person name="Sternberg P.W."/>
            <person name="Gasser R.B."/>
            <person name="Mitreva M."/>
        </authorList>
    </citation>
    <scope>NUCLEOTIDE SEQUENCE [LARGE SCALE GENOMIC DNA]</scope>
    <source>
        <strain evidence="2">HannoverDv2000</strain>
    </source>
</reference>
<dbReference type="InterPro" id="IPR004245">
    <property type="entry name" value="DUF229"/>
</dbReference>
<dbReference type="Proteomes" id="UP000053766">
    <property type="component" value="Unassembled WGS sequence"/>
</dbReference>
<dbReference type="AlphaFoldDB" id="A0A0D8X5A7"/>